<dbReference type="Pfam" id="PF08843">
    <property type="entry name" value="AbiEii"/>
    <property type="match status" value="1"/>
</dbReference>
<dbReference type="Proteomes" id="UP000647133">
    <property type="component" value="Unassembled WGS sequence"/>
</dbReference>
<evidence type="ECO:0000313" key="1">
    <source>
        <dbReference type="EMBL" id="MBD8491086.1"/>
    </source>
</evidence>
<dbReference type="InterPro" id="IPR014942">
    <property type="entry name" value="AbiEii"/>
</dbReference>
<evidence type="ECO:0000313" key="2">
    <source>
        <dbReference type="Proteomes" id="UP000647133"/>
    </source>
</evidence>
<protein>
    <submittedName>
        <fullName evidence="1">Nucleotidyl transferase AbiEii/AbiGii toxin family protein</fullName>
    </submittedName>
</protein>
<dbReference type="RefSeq" id="WP_192011962.1">
    <property type="nucleotide sequence ID" value="NZ_JACYTQ010000010.1"/>
</dbReference>
<keyword evidence="1" id="KW-0808">Transferase</keyword>
<organism evidence="1 2">
    <name type="scientific">Echinicola arenosa</name>
    <dbReference type="NCBI Taxonomy" id="2774144"/>
    <lineage>
        <taxon>Bacteria</taxon>
        <taxon>Pseudomonadati</taxon>
        <taxon>Bacteroidota</taxon>
        <taxon>Cytophagia</taxon>
        <taxon>Cytophagales</taxon>
        <taxon>Cyclobacteriaceae</taxon>
        <taxon>Echinicola</taxon>
    </lineage>
</organism>
<gene>
    <name evidence="1" type="ORF">IFO69_20195</name>
</gene>
<proteinExistence type="predicted"/>
<accession>A0ABR9AQM6</accession>
<keyword evidence="2" id="KW-1185">Reference proteome</keyword>
<sequence>MEAVSKEHYRLIKTLMDLPSLKQFNLGGGTSLALRYNHRISLDVDLFAQGVVGAEAMMIIKTELESNLDGVKVELNNAQHDSLSFISATVPVNKSQSQKPEVIQVEIIQNLKNLYAPDMVGGVRFIKIDDIGALKLLSVVGRGVRKDFYDLHLLTEIKPLRHYYDLLMEYQKINVGSEPNIFDQMSPSNGGEKAVLSKDLSILADFNRASLERIKSNQIRSVPDCKIVNMEQSWQIIKGAWKKKVKEFALERGLKFQETPVKRKNKNQNWFIK</sequence>
<dbReference type="Gene3D" id="3.10.450.620">
    <property type="entry name" value="JHP933, nucleotidyltransferase-like core domain"/>
    <property type="match status" value="1"/>
</dbReference>
<name>A0ABR9AQM6_9BACT</name>
<dbReference type="EMBL" id="JACYTQ010000010">
    <property type="protein sequence ID" value="MBD8491086.1"/>
    <property type="molecule type" value="Genomic_DNA"/>
</dbReference>
<dbReference type="GO" id="GO:0016740">
    <property type="term" value="F:transferase activity"/>
    <property type="evidence" value="ECO:0007669"/>
    <property type="project" value="UniProtKB-KW"/>
</dbReference>
<comment type="caution">
    <text evidence="1">The sequence shown here is derived from an EMBL/GenBank/DDBJ whole genome shotgun (WGS) entry which is preliminary data.</text>
</comment>
<reference evidence="1 2" key="1">
    <citation type="submission" date="2020-09" db="EMBL/GenBank/DDBJ databases">
        <title>Echinicola sp. CAU 1574 isolated from sand of Sido Beach.</title>
        <authorList>
            <person name="Kim W."/>
        </authorList>
    </citation>
    <scope>NUCLEOTIDE SEQUENCE [LARGE SCALE GENOMIC DNA]</scope>
    <source>
        <strain evidence="1 2">CAU 1574</strain>
    </source>
</reference>